<proteinExistence type="inferred from homology"/>
<feature type="domain" description="Penicillin-binding protein dimerisation" evidence="6">
    <location>
        <begin position="156"/>
        <end position="316"/>
    </location>
</feature>
<dbReference type="Pfam" id="PF00905">
    <property type="entry name" value="Transpeptidase"/>
    <property type="match status" value="1"/>
</dbReference>
<protein>
    <submittedName>
        <fullName evidence="7">Cell division protein FtsI/penicillin-binding protein 2</fullName>
    </submittedName>
</protein>
<dbReference type="InterPro" id="IPR001460">
    <property type="entry name" value="PCN-bd_Tpept"/>
</dbReference>
<evidence type="ECO:0000256" key="1">
    <source>
        <dbReference type="ARBA" id="ARBA00004370"/>
    </source>
</evidence>
<dbReference type="PANTHER" id="PTHR30627">
    <property type="entry name" value="PEPTIDOGLYCAN D,D-TRANSPEPTIDASE"/>
    <property type="match status" value="1"/>
</dbReference>
<keyword evidence="7" id="KW-0131">Cell cycle</keyword>
<dbReference type="Gene3D" id="3.40.710.10">
    <property type="entry name" value="DD-peptidase/beta-lactamase superfamily"/>
    <property type="match status" value="1"/>
</dbReference>
<dbReference type="GO" id="GO:0005886">
    <property type="term" value="C:plasma membrane"/>
    <property type="evidence" value="ECO:0007669"/>
    <property type="project" value="TreeGrafter"/>
</dbReference>
<reference evidence="7 8" key="1">
    <citation type="submission" date="2020-08" db="EMBL/GenBank/DDBJ databases">
        <title>Sequencing the genomes of 1000 actinobacteria strains.</title>
        <authorList>
            <person name="Klenk H.-P."/>
        </authorList>
    </citation>
    <scope>NUCLEOTIDE SEQUENCE [LARGE SCALE GENOMIC DNA]</scope>
    <source>
        <strain evidence="7 8">DSM 22826</strain>
    </source>
</reference>
<dbReference type="SUPFAM" id="SSF56601">
    <property type="entry name" value="beta-lactamase/transpeptidase-like"/>
    <property type="match status" value="1"/>
</dbReference>
<evidence type="ECO:0000259" key="6">
    <source>
        <dbReference type="Pfam" id="PF03717"/>
    </source>
</evidence>
<dbReference type="InterPro" id="IPR012338">
    <property type="entry name" value="Beta-lactam/transpept-like"/>
</dbReference>
<gene>
    <name evidence="7" type="ORF">E9229_002404</name>
</gene>
<dbReference type="InterPro" id="IPR005311">
    <property type="entry name" value="PBP_dimer"/>
</dbReference>
<evidence type="ECO:0000256" key="3">
    <source>
        <dbReference type="ARBA" id="ARBA00023136"/>
    </source>
</evidence>
<name>A0A839QKS4_9MICC</name>
<dbReference type="SUPFAM" id="SSF56519">
    <property type="entry name" value="Penicillin binding protein dimerisation domain"/>
    <property type="match status" value="1"/>
</dbReference>
<feature type="signal peptide" evidence="4">
    <location>
        <begin position="1"/>
        <end position="23"/>
    </location>
</feature>
<evidence type="ECO:0000259" key="5">
    <source>
        <dbReference type="Pfam" id="PF00905"/>
    </source>
</evidence>
<dbReference type="GO" id="GO:0051301">
    <property type="term" value="P:cell division"/>
    <property type="evidence" value="ECO:0007669"/>
    <property type="project" value="UniProtKB-KW"/>
</dbReference>
<feature type="domain" description="Penicillin-binding protein transpeptidase" evidence="5">
    <location>
        <begin position="360"/>
        <end position="629"/>
    </location>
</feature>
<dbReference type="InterPro" id="IPR050515">
    <property type="entry name" value="Beta-lactam/transpept"/>
</dbReference>
<dbReference type="EMBL" id="JACHVS010000001">
    <property type="protein sequence ID" value="MBB2996213.1"/>
    <property type="molecule type" value="Genomic_DNA"/>
</dbReference>
<dbReference type="RefSeq" id="WP_183511439.1">
    <property type="nucleotide sequence ID" value="NZ_BAABGK010000002.1"/>
</dbReference>
<keyword evidence="3" id="KW-0472">Membrane</keyword>
<accession>A0A839QKS4</accession>
<organism evidence="7 8">
    <name type="scientific">Paeniglutamicibacter cryotolerans</name>
    <dbReference type="NCBI Taxonomy" id="670079"/>
    <lineage>
        <taxon>Bacteria</taxon>
        <taxon>Bacillati</taxon>
        <taxon>Actinomycetota</taxon>
        <taxon>Actinomycetes</taxon>
        <taxon>Micrococcales</taxon>
        <taxon>Micrococcaceae</taxon>
        <taxon>Paeniglutamicibacter</taxon>
    </lineage>
</organism>
<evidence type="ECO:0000256" key="2">
    <source>
        <dbReference type="ARBA" id="ARBA00007171"/>
    </source>
</evidence>
<keyword evidence="7" id="KW-0132">Cell division</keyword>
<dbReference type="PANTHER" id="PTHR30627:SF24">
    <property type="entry name" value="PENICILLIN-BINDING PROTEIN 4B"/>
    <property type="match status" value="1"/>
</dbReference>
<dbReference type="GO" id="GO:0071555">
    <property type="term" value="P:cell wall organization"/>
    <property type="evidence" value="ECO:0007669"/>
    <property type="project" value="TreeGrafter"/>
</dbReference>
<keyword evidence="8" id="KW-1185">Reference proteome</keyword>
<dbReference type="Proteomes" id="UP000523000">
    <property type="component" value="Unassembled WGS sequence"/>
</dbReference>
<evidence type="ECO:0000256" key="4">
    <source>
        <dbReference type="SAM" id="SignalP"/>
    </source>
</evidence>
<comment type="similarity">
    <text evidence="2">Belongs to the transpeptidase family.</text>
</comment>
<dbReference type="Gene3D" id="3.90.1310.10">
    <property type="entry name" value="Penicillin-binding protein 2a (Domain 2)"/>
    <property type="match status" value="1"/>
</dbReference>
<evidence type="ECO:0000313" key="7">
    <source>
        <dbReference type="EMBL" id="MBB2996213.1"/>
    </source>
</evidence>
<sequence>MQRVPRYALTGALLALAIAPLSACSPAAVPDPRPAAEALAGALATNDFSAVHVTGTGAADAATLLGTALEAFKDIPRTTTLLSVSMDPEPVDAKQPSATAVLKTVWDIDSTAKDWEYETTARLSFDAEADAWAVPFTPEMSVPGLETGQYVAYKTTKAARGEIRGADNAALVSNRAVVRIGINKPEVPGGKLEDSAMKLAKLVDIDPAVYAARVRAAGDKAFVEAIVLRDDFERTVTNEAVEAIPGTLVKPDVLPLAPTRSFARPILGVVGEATAEIVDQSKGTIKPGTLVGLSGVQAQYQKELAGSNGYTISTYSTDRKPVEKLFESPAVDGANLQLTMDLEYQDLAQKMVDGAGGTAALVAIRPSDGAVLAAASGPADAGLNTAMLGKFAPGSTFKVITALAMLRGGKTPTSTVKCPATTTVDGKSFKNYNGYPSAALGTIPLSEAIAQSCNTVFVNASTSMKAAQLTDAAGALGLAAEAATGAASFLGSVPSTSTGTELAANAIGQGVVEASALGMATVAASVAAGKTVSPHLVADPAPKAGTAPAKPLTAIEAKALKSMMAEVVDHGTLKDLRTLRPAVFGKSGTAEYDSERNAHAWVIAAQGDLAVAAFVKDGSGGAQTAGPLVKGFLTGLPK</sequence>
<dbReference type="AlphaFoldDB" id="A0A839QKS4"/>
<dbReference type="GO" id="GO:0008658">
    <property type="term" value="F:penicillin binding"/>
    <property type="evidence" value="ECO:0007669"/>
    <property type="project" value="InterPro"/>
</dbReference>
<evidence type="ECO:0000313" key="8">
    <source>
        <dbReference type="Proteomes" id="UP000523000"/>
    </source>
</evidence>
<dbReference type="InterPro" id="IPR036138">
    <property type="entry name" value="PBP_dimer_sf"/>
</dbReference>
<dbReference type="GO" id="GO:0071972">
    <property type="term" value="F:peptidoglycan L,D-transpeptidase activity"/>
    <property type="evidence" value="ECO:0007669"/>
    <property type="project" value="TreeGrafter"/>
</dbReference>
<comment type="subcellular location">
    <subcellularLocation>
        <location evidence="1">Membrane</location>
    </subcellularLocation>
</comment>
<keyword evidence="4" id="KW-0732">Signal</keyword>
<dbReference type="Pfam" id="PF03717">
    <property type="entry name" value="PBP_dimer"/>
    <property type="match status" value="1"/>
</dbReference>
<comment type="caution">
    <text evidence="7">The sequence shown here is derived from an EMBL/GenBank/DDBJ whole genome shotgun (WGS) entry which is preliminary data.</text>
</comment>
<feature type="chain" id="PRO_5038600962" evidence="4">
    <location>
        <begin position="24"/>
        <end position="638"/>
    </location>
</feature>